<comment type="catalytic activity">
    <reaction evidence="1">
        <text>a uridine in RNA = a pseudouridine in RNA</text>
        <dbReference type="Rhea" id="RHEA:48348"/>
        <dbReference type="Rhea" id="RHEA-COMP:12068"/>
        <dbReference type="Rhea" id="RHEA-COMP:12069"/>
        <dbReference type="ChEBI" id="CHEBI:65314"/>
        <dbReference type="ChEBI" id="CHEBI:65315"/>
    </reaction>
</comment>
<name>C0EH13_9FIRM</name>
<dbReference type="GO" id="GO:0003723">
    <property type="term" value="F:RNA binding"/>
    <property type="evidence" value="ECO:0007669"/>
    <property type="project" value="UniProtKB-KW"/>
</dbReference>
<dbReference type="InterPro" id="IPR036986">
    <property type="entry name" value="S4_RNA-bd_sf"/>
</dbReference>
<evidence type="ECO:0000259" key="7">
    <source>
        <dbReference type="SMART" id="SM00363"/>
    </source>
</evidence>
<evidence type="ECO:0000313" key="8">
    <source>
        <dbReference type="EMBL" id="EEG29266.1"/>
    </source>
</evidence>
<dbReference type="GO" id="GO:0120159">
    <property type="term" value="F:rRNA pseudouridine synthase activity"/>
    <property type="evidence" value="ECO:0007669"/>
    <property type="project" value="UniProtKB-ARBA"/>
</dbReference>
<sequence>MRIEQQREERFMKSFLIDSNDAGQRLDKFVVKVTSGLPKGMLYKAVRKKRIKLNHKRCDCSAMLREGDLVELYLNDEFFPKQDETFSFLKAPASLSIVYEDSNILLVDKPVGLRVHSDRAADSDSLVARIQHYLYQKQEYNPEKEHSFAPALCNRIDRNTQGIVIAAKNAPALRILNEKIKQRELEKYYLCVVHGIPQPRHAVLTGYWSKDSRRNKALVRDTPQDGFHEIVTEYTVLRPGVHESLVEVRLHTGRSHQIRAHMAHIGHPLVGDAKYGGSGGQPHQLLCAYKLRFCFQTDAGALSYLDGREFSLDDVWFTNNFK</sequence>
<dbReference type="CDD" id="cd02869">
    <property type="entry name" value="PseudoU_synth_RluA_like"/>
    <property type="match status" value="1"/>
</dbReference>
<dbReference type="CDD" id="cd00165">
    <property type="entry name" value="S4"/>
    <property type="match status" value="1"/>
</dbReference>
<keyword evidence="9" id="KW-1185">Reference proteome</keyword>
<dbReference type="InterPro" id="IPR002942">
    <property type="entry name" value="S4_RNA-bd"/>
</dbReference>
<dbReference type="SUPFAM" id="SSF55174">
    <property type="entry name" value="Alpha-L RNA-binding motif"/>
    <property type="match status" value="1"/>
</dbReference>
<feature type="domain" description="RNA-binding S4" evidence="7">
    <location>
        <begin position="24"/>
        <end position="85"/>
    </location>
</feature>
<dbReference type="InterPro" id="IPR050188">
    <property type="entry name" value="RluA_PseudoU_synthase"/>
</dbReference>
<evidence type="ECO:0000256" key="4">
    <source>
        <dbReference type="ARBA" id="ARBA00031870"/>
    </source>
</evidence>
<dbReference type="AlphaFoldDB" id="C0EH13"/>
<dbReference type="Gene3D" id="3.30.2350.10">
    <property type="entry name" value="Pseudouridine synthase"/>
    <property type="match status" value="1"/>
</dbReference>
<dbReference type="PANTHER" id="PTHR21600:SF83">
    <property type="entry name" value="PSEUDOURIDYLATE SYNTHASE RPUSD4, MITOCHONDRIAL"/>
    <property type="match status" value="1"/>
</dbReference>
<dbReference type="eggNOG" id="COG0564">
    <property type="taxonomic scope" value="Bacteria"/>
</dbReference>
<dbReference type="GO" id="GO:0000455">
    <property type="term" value="P:enzyme-directed rRNA pseudouridine synthesis"/>
    <property type="evidence" value="ECO:0007669"/>
    <property type="project" value="UniProtKB-ARBA"/>
</dbReference>
<keyword evidence="3 8" id="KW-0413">Isomerase</keyword>
<accession>C0EH13</accession>
<dbReference type="Proteomes" id="UP000003340">
    <property type="component" value="Unassembled WGS sequence"/>
</dbReference>
<dbReference type="PROSITE" id="PS50889">
    <property type="entry name" value="S4"/>
    <property type="match status" value="1"/>
</dbReference>
<dbReference type="Gene3D" id="3.10.290.10">
    <property type="entry name" value="RNA-binding S4 domain"/>
    <property type="match status" value="1"/>
</dbReference>
<evidence type="ECO:0000256" key="1">
    <source>
        <dbReference type="ARBA" id="ARBA00000073"/>
    </source>
</evidence>
<proteinExistence type="inferred from homology"/>
<organism evidence="8 9">
    <name type="scientific">[Clostridium] methylpentosum DSM 5476</name>
    <dbReference type="NCBI Taxonomy" id="537013"/>
    <lineage>
        <taxon>Bacteria</taxon>
        <taxon>Bacillati</taxon>
        <taxon>Bacillota</taxon>
        <taxon>Clostridia</taxon>
        <taxon>Eubacteriales</taxon>
        <taxon>Oscillospiraceae</taxon>
        <taxon>Oscillospiraceae incertae sedis</taxon>
    </lineage>
</organism>
<dbReference type="STRING" id="537013.CLOSTMETH_03158"/>
<dbReference type="InterPro" id="IPR020103">
    <property type="entry name" value="PsdUridine_synth_cat_dom_sf"/>
</dbReference>
<reference evidence="8 9" key="2">
    <citation type="submission" date="2009-02" db="EMBL/GenBank/DDBJ databases">
        <title>Draft genome sequence of Clostridium methylpentosum (DSM 5476).</title>
        <authorList>
            <person name="Sudarsanam P."/>
            <person name="Ley R."/>
            <person name="Guruge J."/>
            <person name="Turnbaugh P.J."/>
            <person name="Mahowald M."/>
            <person name="Liep D."/>
            <person name="Gordon J."/>
        </authorList>
    </citation>
    <scope>NUCLEOTIDE SEQUENCE [LARGE SCALE GENOMIC DNA]</scope>
    <source>
        <strain evidence="8 9">DSM 5476</strain>
    </source>
</reference>
<dbReference type="InterPro" id="IPR006145">
    <property type="entry name" value="PsdUridine_synth_RsuA/RluA"/>
</dbReference>
<evidence type="ECO:0000256" key="6">
    <source>
        <dbReference type="PROSITE-ProRule" id="PRU00182"/>
    </source>
</evidence>
<dbReference type="EMBL" id="ACEC01000113">
    <property type="protein sequence ID" value="EEG29266.1"/>
    <property type="molecule type" value="Genomic_DNA"/>
</dbReference>
<protein>
    <recommendedName>
        <fullName evidence="4">RNA pseudouridylate synthase</fullName>
    </recommendedName>
    <alternativeName>
        <fullName evidence="5">RNA-uridine isomerase</fullName>
    </alternativeName>
</protein>
<gene>
    <name evidence="8" type="ORF">CLOSTMETH_03158</name>
</gene>
<evidence type="ECO:0000313" key="9">
    <source>
        <dbReference type="Proteomes" id="UP000003340"/>
    </source>
</evidence>
<comment type="similarity">
    <text evidence="2">Belongs to the pseudouridine synthase RluA family.</text>
</comment>
<dbReference type="SMART" id="SM00363">
    <property type="entry name" value="S4"/>
    <property type="match status" value="1"/>
</dbReference>
<dbReference type="HOGENOM" id="CLU_016902_1_0_9"/>
<evidence type="ECO:0000256" key="3">
    <source>
        <dbReference type="ARBA" id="ARBA00023235"/>
    </source>
</evidence>
<dbReference type="PANTHER" id="PTHR21600">
    <property type="entry name" value="MITOCHONDRIAL RNA PSEUDOURIDINE SYNTHASE"/>
    <property type="match status" value="1"/>
</dbReference>
<keyword evidence="6" id="KW-0694">RNA-binding</keyword>
<dbReference type="SUPFAM" id="SSF55120">
    <property type="entry name" value="Pseudouridine synthase"/>
    <property type="match status" value="1"/>
</dbReference>
<evidence type="ECO:0000256" key="5">
    <source>
        <dbReference type="ARBA" id="ARBA00033164"/>
    </source>
</evidence>
<comment type="caution">
    <text evidence="8">The sequence shown here is derived from an EMBL/GenBank/DDBJ whole genome shotgun (WGS) entry which is preliminary data.</text>
</comment>
<evidence type="ECO:0000256" key="2">
    <source>
        <dbReference type="ARBA" id="ARBA00010876"/>
    </source>
</evidence>
<dbReference type="Pfam" id="PF00849">
    <property type="entry name" value="PseudoU_synth_2"/>
    <property type="match status" value="1"/>
</dbReference>
<reference evidence="8 9" key="1">
    <citation type="submission" date="2009-01" db="EMBL/GenBank/DDBJ databases">
        <authorList>
            <person name="Fulton L."/>
            <person name="Clifton S."/>
            <person name="Fulton B."/>
            <person name="Xu J."/>
            <person name="Minx P."/>
            <person name="Pepin K.H."/>
            <person name="Johnson M."/>
            <person name="Bhonagiri V."/>
            <person name="Nash W.E."/>
            <person name="Mardis E.R."/>
            <person name="Wilson R.K."/>
        </authorList>
    </citation>
    <scope>NUCLEOTIDE SEQUENCE [LARGE SCALE GENOMIC DNA]</scope>
    <source>
        <strain evidence="8 9">DSM 5476</strain>
    </source>
</reference>